<name>A0A8J8P033_HALGN</name>
<dbReference type="OrthoDB" id="2016903at2759"/>
<dbReference type="PANTHER" id="PTHR11607:SF3">
    <property type="entry name" value="LYSOSOMAL ALPHA-MANNOSIDASE"/>
    <property type="match status" value="1"/>
</dbReference>
<protein>
    <submittedName>
        <fullName evidence="1">Uncharacterized protein</fullName>
    </submittedName>
</protein>
<organism evidence="1 2">
    <name type="scientific">Halteria grandinella</name>
    <dbReference type="NCBI Taxonomy" id="5974"/>
    <lineage>
        <taxon>Eukaryota</taxon>
        <taxon>Sar</taxon>
        <taxon>Alveolata</taxon>
        <taxon>Ciliophora</taxon>
        <taxon>Intramacronucleata</taxon>
        <taxon>Spirotrichea</taxon>
        <taxon>Stichotrichia</taxon>
        <taxon>Sporadotrichida</taxon>
        <taxon>Halteriidae</taxon>
        <taxon>Halteria</taxon>
    </lineage>
</organism>
<gene>
    <name evidence="1" type="ORF">FGO68_gene7787</name>
</gene>
<comment type="caution">
    <text evidence="1">The sequence shown here is derived from an EMBL/GenBank/DDBJ whole genome shotgun (WGS) entry which is preliminary data.</text>
</comment>
<dbReference type="SUPFAM" id="SSF74650">
    <property type="entry name" value="Galactose mutarotase-like"/>
    <property type="match status" value="1"/>
</dbReference>
<dbReference type="Gene3D" id="2.70.98.30">
    <property type="entry name" value="Golgi alpha-mannosidase II, domain 4"/>
    <property type="match status" value="1"/>
</dbReference>
<dbReference type="GO" id="GO:0005975">
    <property type="term" value="P:carbohydrate metabolic process"/>
    <property type="evidence" value="ECO:0007669"/>
    <property type="project" value="InterPro"/>
</dbReference>
<dbReference type="InterPro" id="IPR011013">
    <property type="entry name" value="Gal_mutarotase_sf_dom"/>
</dbReference>
<proteinExistence type="predicted"/>
<keyword evidence="2" id="KW-1185">Reference proteome</keyword>
<dbReference type="InterPro" id="IPR050843">
    <property type="entry name" value="Glycosyl_Hydrlase_38"/>
</dbReference>
<dbReference type="AlphaFoldDB" id="A0A8J8P033"/>
<dbReference type="Proteomes" id="UP000785679">
    <property type="component" value="Unassembled WGS sequence"/>
</dbReference>
<dbReference type="PANTHER" id="PTHR11607">
    <property type="entry name" value="ALPHA-MANNOSIDASE"/>
    <property type="match status" value="1"/>
</dbReference>
<evidence type="ECO:0000313" key="2">
    <source>
        <dbReference type="Proteomes" id="UP000785679"/>
    </source>
</evidence>
<evidence type="ECO:0000313" key="1">
    <source>
        <dbReference type="EMBL" id="TNV84803.1"/>
    </source>
</evidence>
<reference evidence="1" key="1">
    <citation type="submission" date="2019-06" db="EMBL/GenBank/DDBJ databases">
        <authorList>
            <person name="Zheng W."/>
        </authorList>
    </citation>
    <scope>NUCLEOTIDE SEQUENCE</scope>
    <source>
        <strain evidence="1">QDHG01</strain>
    </source>
</reference>
<accession>A0A8J8P033</accession>
<dbReference type="EMBL" id="RRYP01002405">
    <property type="protein sequence ID" value="TNV84803.1"/>
    <property type="molecule type" value="Genomic_DNA"/>
</dbReference>
<dbReference type="GO" id="GO:0004559">
    <property type="term" value="F:alpha-mannosidase activity"/>
    <property type="evidence" value="ECO:0007669"/>
    <property type="project" value="TreeGrafter"/>
</dbReference>
<dbReference type="Gene3D" id="2.60.40.1360">
    <property type="match status" value="1"/>
</dbReference>
<dbReference type="GO" id="GO:0030246">
    <property type="term" value="F:carbohydrate binding"/>
    <property type="evidence" value="ECO:0007669"/>
    <property type="project" value="InterPro"/>
</dbReference>
<sequence length="228" mass="26092">MHHRRLFFDDWRGVGEPLNETDEYGNGIQVTTTYYVQLFNRSAESSIQRAWQNREDDPLAYFYNFNFALTSQFFNAKSHSYATPRLPTSSELSSLGLPDTAKLTIFAQAQNQLLLRLTNYADKFDLGAIPATPYVKVDSLAQQLWQLANPGAAKMPQIIISETSLTGNQLYSQMVSKKVKWIGRDDKQIVEPVLPKDKSQYEIALEALRIRVFKVIYVPQQQTAFLNE</sequence>